<accession>A0A7R9ZIP3</accession>
<evidence type="ECO:0000256" key="1">
    <source>
        <dbReference type="SAM" id="Phobius"/>
    </source>
</evidence>
<proteinExistence type="predicted"/>
<keyword evidence="1" id="KW-1133">Transmembrane helix</keyword>
<dbReference type="EMBL" id="HBEF01001535">
    <property type="protein sequence ID" value="CAD8328883.1"/>
    <property type="molecule type" value="Transcribed_RNA"/>
</dbReference>
<organism evidence="2">
    <name type="scientific">Craspedostauros australis</name>
    <dbReference type="NCBI Taxonomy" id="1486917"/>
    <lineage>
        <taxon>Eukaryota</taxon>
        <taxon>Sar</taxon>
        <taxon>Stramenopiles</taxon>
        <taxon>Ochrophyta</taxon>
        <taxon>Bacillariophyta</taxon>
        <taxon>Bacillariophyceae</taxon>
        <taxon>Bacillariophycidae</taxon>
        <taxon>Naviculales</taxon>
        <taxon>Naviculaceae</taxon>
        <taxon>Craspedostauros</taxon>
    </lineage>
</organism>
<keyword evidence="1" id="KW-0472">Membrane</keyword>
<feature type="transmembrane region" description="Helical" evidence="1">
    <location>
        <begin position="139"/>
        <end position="161"/>
    </location>
</feature>
<dbReference type="AlphaFoldDB" id="A0A7R9ZIP3"/>
<feature type="transmembrane region" description="Helical" evidence="1">
    <location>
        <begin position="26"/>
        <end position="47"/>
    </location>
</feature>
<protein>
    <submittedName>
        <fullName evidence="2">Uncharacterized protein</fullName>
    </submittedName>
</protein>
<reference evidence="2" key="1">
    <citation type="submission" date="2021-01" db="EMBL/GenBank/DDBJ databases">
        <authorList>
            <person name="Corre E."/>
            <person name="Pelletier E."/>
            <person name="Niang G."/>
            <person name="Scheremetjew M."/>
            <person name="Finn R."/>
            <person name="Kale V."/>
            <person name="Holt S."/>
            <person name="Cochrane G."/>
            <person name="Meng A."/>
            <person name="Brown T."/>
            <person name="Cohen L."/>
        </authorList>
    </citation>
    <scope>NUCLEOTIDE SEQUENCE</scope>
    <source>
        <strain evidence="2">CCMP3328</strain>
    </source>
</reference>
<gene>
    <name evidence="2" type="ORF">CAUS1442_LOCUS981</name>
</gene>
<evidence type="ECO:0000313" key="2">
    <source>
        <dbReference type="EMBL" id="CAD8328883.1"/>
    </source>
</evidence>
<keyword evidence="1" id="KW-0812">Transmembrane</keyword>
<name>A0A7R9ZIP3_9STRA</name>
<sequence length="179" mass="19940">MLMTFMSCYMAHEARTKRRYRHASSASCWIIHGPTILMILASGLILMDPLRHYLQDQGYLRASMYIPNCPTRSYQTPPRSCTQSSECGAHHCGGEFYADRQGQDCFTCGMADGAAVGLTAGHVGRCSKGAEAFACLSRIGWMVTIACTYIGFVCFVVGVVWNTNLHLKIRNRWKLLRGT</sequence>